<evidence type="ECO:0000313" key="2">
    <source>
        <dbReference type="Proteomes" id="UP001596047"/>
    </source>
</evidence>
<accession>A0ABW0VUZ3</accession>
<gene>
    <name evidence="1" type="ORF">ACFPYJ_10940</name>
</gene>
<dbReference type="EMBL" id="JBHSOW010000040">
    <property type="protein sequence ID" value="MFC5649626.1"/>
    <property type="molecule type" value="Genomic_DNA"/>
</dbReference>
<name>A0ABW0VUZ3_9BACL</name>
<reference evidence="2" key="1">
    <citation type="journal article" date="2019" name="Int. J. Syst. Evol. Microbiol.">
        <title>The Global Catalogue of Microorganisms (GCM) 10K type strain sequencing project: providing services to taxonomists for standard genome sequencing and annotation.</title>
        <authorList>
            <consortium name="The Broad Institute Genomics Platform"/>
            <consortium name="The Broad Institute Genome Sequencing Center for Infectious Disease"/>
            <person name="Wu L."/>
            <person name="Ma J."/>
        </authorList>
    </citation>
    <scope>NUCLEOTIDE SEQUENCE [LARGE SCALE GENOMIC DNA]</scope>
    <source>
        <strain evidence="2">CGMCC 1.3240</strain>
    </source>
</reference>
<dbReference type="RefSeq" id="WP_379188158.1">
    <property type="nucleotide sequence ID" value="NZ_JBHSOW010000040.1"/>
</dbReference>
<evidence type="ECO:0000313" key="1">
    <source>
        <dbReference type="EMBL" id="MFC5649626.1"/>
    </source>
</evidence>
<organism evidence="1 2">
    <name type="scientific">Paenibacillus solisilvae</name>
    <dbReference type="NCBI Taxonomy" id="2486751"/>
    <lineage>
        <taxon>Bacteria</taxon>
        <taxon>Bacillati</taxon>
        <taxon>Bacillota</taxon>
        <taxon>Bacilli</taxon>
        <taxon>Bacillales</taxon>
        <taxon>Paenibacillaceae</taxon>
        <taxon>Paenibacillus</taxon>
    </lineage>
</organism>
<sequence>MDSSAACCLEIYTAASPVCPDQFPEGTSESIMNGGLPQGLSADLIEQIKTVFAEAFQHMFLIGTLFAARGVPDLLVHEERGAPTSARG</sequence>
<keyword evidence="2" id="KW-1185">Reference proteome</keyword>
<proteinExistence type="predicted"/>
<comment type="caution">
    <text evidence="1">The sequence shown here is derived from an EMBL/GenBank/DDBJ whole genome shotgun (WGS) entry which is preliminary data.</text>
</comment>
<dbReference type="Proteomes" id="UP001596047">
    <property type="component" value="Unassembled WGS sequence"/>
</dbReference>
<protein>
    <submittedName>
        <fullName evidence="1">Uncharacterized protein</fullName>
    </submittedName>
</protein>